<name>A0A165EEU5_9BASI</name>
<dbReference type="Pfam" id="PF11894">
    <property type="entry name" value="Nup192"/>
    <property type="match status" value="1"/>
</dbReference>
<dbReference type="GO" id="GO:0017056">
    <property type="term" value="F:structural constituent of nuclear pore"/>
    <property type="evidence" value="ECO:0007669"/>
    <property type="project" value="TreeGrafter"/>
</dbReference>
<dbReference type="OrthoDB" id="2019644at2759"/>
<dbReference type="STRING" id="1353952.A0A165EEU5"/>
<organism evidence="6 7">
    <name type="scientific">Calocera cornea HHB12733</name>
    <dbReference type="NCBI Taxonomy" id="1353952"/>
    <lineage>
        <taxon>Eukaryota</taxon>
        <taxon>Fungi</taxon>
        <taxon>Dikarya</taxon>
        <taxon>Basidiomycota</taxon>
        <taxon>Agaricomycotina</taxon>
        <taxon>Dacrymycetes</taxon>
        <taxon>Dacrymycetales</taxon>
        <taxon>Dacrymycetaceae</taxon>
        <taxon>Calocera</taxon>
    </lineage>
</organism>
<dbReference type="FunCoup" id="A0A165EEU5">
    <property type="interactions" value="483"/>
</dbReference>
<accession>A0A165EEU5</accession>
<evidence type="ECO:0000313" key="6">
    <source>
        <dbReference type="EMBL" id="KZT54718.1"/>
    </source>
</evidence>
<feature type="region of interest" description="Disordered" evidence="5">
    <location>
        <begin position="430"/>
        <end position="451"/>
    </location>
</feature>
<dbReference type="InterPro" id="IPR021827">
    <property type="entry name" value="Nup186/Nup192/Nup205"/>
</dbReference>
<evidence type="ECO:0000313" key="7">
    <source>
        <dbReference type="Proteomes" id="UP000076842"/>
    </source>
</evidence>
<evidence type="ECO:0000256" key="4">
    <source>
        <dbReference type="ARBA" id="ARBA00023242"/>
    </source>
</evidence>
<comment type="similarity">
    <text evidence="2">Belongs to the NUP186/NUP192/NUP205 family.</text>
</comment>
<dbReference type="PANTHER" id="PTHR31344">
    <property type="entry name" value="NUCLEAR PORE COMPLEX PROTEIN NUP205"/>
    <property type="match status" value="1"/>
</dbReference>
<comment type="subcellular location">
    <subcellularLocation>
        <location evidence="1">Nucleus</location>
    </subcellularLocation>
</comment>
<reference evidence="6 7" key="1">
    <citation type="journal article" date="2016" name="Mol. Biol. Evol.">
        <title>Comparative Genomics of Early-Diverging Mushroom-Forming Fungi Provides Insights into the Origins of Lignocellulose Decay Capabilities.</title>
        <authorList>
            <person name="Nagy L.G."/>
            <person name="Riley R."/>
            <person name="Tritt A."/>
            <person name="Adam C."/>
            <person name="Daum C."/>
            <person name="Floudas D."/>
            <person name="Sun H."/>
            <person name="Yadav J.S."/>
            <person name="Pangilinan J."/>
            <person name="Larsson K.H."/>
            <person name="Matsuura K."/>
            <person name="Barry K."/>
            <person name="Labutti K."/>
            <person name="Kuo R."/>
            <person name="Ohm R.A."/>
            <person name="Bhattacharya S.S."/>
            <person name="Shirouzu T."/>
            <person name="Yoshinaga Y."/>
            <person name="Martin F.M."/>
            <person name="Grigoriev I.V."/>
            <person name="Hibbett D.S."/>
        </authorList>
    </citation>
    <scope>NUCLEOTIDE SEQUENCE [LARGE SCALE GENOMIC DNA]</scope>
    <source>
        <strain evidence="6 7">HHB12733</strain>
    </source>
</reference>
<evidence type="ECO:0000256" key="1">
    <source>
        <dbReference type="ARBA" id="ARBA00004123"/>
    </source>
</evidence>
<dbReference type="Proteomes" id="UP000076842">
    <property type="component" value="Unassembled WGS sequence"/>
</dbReference>
<keyword evidence="3" id="KW-0813">Transport</keyword>
<proteinExistence type="inferred from homology"/>
<keyword evidence="4" id="KW-0539">Nucleus</keyword>
<evidence type="ECO:0000256" key="3">
    <source>
        <dbReference type="ARBA" id="ARBA00022448"/>
    </source>
</evidence>
<dbReference type="GO" id="GO:0044611">
    <property type="term" value="C:nuclear pore inner ring"/>
    <property type="evidence" value="ECO:0007669"/>
    <property type="project" value="TreeGrafter"/>
</dbReference>
<dbReference type="InParanoid" id="A0A165EEU5"/>
<gene>
    <name evidence="6" type="ORF">CALCODRAFT_373738</name>
</gene>
<dbReference type="GO" id="GO:0006999">
    <property type="term" value="P:nuclear pore organization"/>
    <property type="evidence" value="ECO:0007669"/>
    <property type="project" value="TreeGrafter"/>
</dbReference>
<evidence type="ECO:0000256" key="5">
    <source>
        <dbReference type="SAM" id="MobiDB-lite"/>
    </source>
</evidence>
<protein>
    <recommendedName>
        <fullName evidence="8">Nucleoporin</fullName>
    </recommendedName>
</protein>
<evidence type="ECO:0008006" key="8">
    <source>
        <dbReference type="Google" id="ProtNLM"/>
    </source>
</evidence>
<keyword evidence="7" id="KW-1185">Reference proteome</keyword>
<evidence type="ECO:0000256" key="2">
    <source>
        <dbReference type="ARBA" id="ARBA00005892"/>
    </source>
</evidence>
<dbReference type="EMBL" id="KV424008">
    <property type="protein sequence ID" value="KZT54718.1"/>
    <property type="molecule type" value="Genomic_DNA"/>
</dbReference>
<dbReference type="PANTHER" id="PTHR31344:SF0">
    <property type="entry name" value="NUCLEAR PORE COMPLEX PROTEIN NUP205"/>
    <property type="match status" value="1"/>
</dbReference>
<sequence>MPGRFEKLLSILVDPLRWPDNLLQKTLSECRGYFLDFFAPPRSEAERKVVESGKAVFDGEEQNVSDEVKQAILFLAAELDVSEYLCAALLGDILDDPTRPAESLAIENAVMRYHSERADCLRCLKSIFEAALNPAYEGTVVAGIFGDFTLSLMRERSTFTTDLLKSIDKGKTLLATQQAALQGPSAPTQSSFGAFQQNGTLGRPQQKLGTNTLEQRIKLIGKDRRELGHVLFYMASALALVPTDVLAIVRWLKACTSQDELVVYVFCALSAALNVNTTAQSDPSMSSFTGDPTTLATISNELKQMWTVPQLRNAASLQWAIFLIHAPTQASPLTSVGTTRQDPERIILDAIHGDAIQYLTNVIITCRPSSFYDEDSLSLPPQPADSPGIIPPIEPQFHLYALRQIELLVINLLNSVSTAFLRKLRHAEEDADKPNPRLQATRSTRAVPESGEPRRDVAALLGLIAAIYGDSQGDAGLIYWQDPDSKLASFLRWAAETAAPALVRANFDMLASLSKGKECSGLANEFLRSRSSGSGASQSATVVCSWSNILSTITYYHDELRQIQTNSSADRHVLESLSRDDSIEFPYLMTTMRLVRIIVRDSPLARTLLNSQATGAASLLCSLSFLIPALDLQGAIWSALSSFCVGSDPGPIETARLLWSRFENSGIIPYTVSNATASQSAMSDSLWRSVATIPQIREGLVQSLEDVEAANGAYPATVAFTKLLSSMVHVPDRRLSLRPRVVYQTVPETISPERSGRPKGIDAFIRFELDDVFYRIGQRRCRTVDERWKVIEGCLTFVEKCLESYDILGLLTPGVAQDQGSAHTKRVLVTLLVHPGFEVLRRLSMDDNLSTNIFEIIREGSAYLDATDTPSPLAERAVKSALRVLHRTLDIQPMYLEVLWPILSSTEDSQLRNILRVSGLSMAYNHSPIDQLLLHTPATVERIAMAVGRVQDLETVLLAVKILSLLSDSPVFNATDDARAGAQGTRLATILDSSPFSLQIMDAFAVALSAESPNGESDDQNLNVVLDQLTNADLGGGLSVVSSIRSAVLDLLLANTSKGRPAPNVAHFLLGFNLDVAGSPESLLDRSQRGVQSCLDVILVLVFEGFPAAGAVQSASQQFLVRQPHLAEQCYHLLYNLSTHDWTSAAVLRYLRTEYDFAARQLFHVPQRPEPASRASGIVQFDDRTEVPATCSNVAAFLRGRAWMLDIVALELHVLVEAGQIQRAARLVSVIFGGDLISDDPDIEFIDFDFDTVKLSQHSQLVLELLRSLDIRWQDNLKDSSGPLKFFTAVEVDACLRIDDSGCEVYDADVVVLLVNSIRKRLELQGASTTPEQRATFEYDSINLVKRVAIENNRRELQHGKELGLKAWRRLVEVALGPSFELLRQDQREAALLDLLTTIPERIPAVDGALRSPVLSELVLSLVTKLREGRPKQLQSGIESLSSTGSLVLPSDQVGQVLRTVVDAVLVSGSTDAMRGNLYSAITNCIHLLTSSNGQRREGLLSYLDGRLDRLTAVISRDALGSAYVWQAVAYSLLEVLVSVTPDKQLRTSNATLLSYIQQFVQSIKASEGDLFAALAPDADTLETLYVYEAKMGLILSVIRAGACDEALARQVFLTLAECDYIKAFPQEEDDAMDLDSFLPSLTERYHQLLLPALQLATTVLSFSPRPSSGLAQSVLSFLAAQREVLLILLDSIGSLTLTTLREVNMLLSLAISVLPALRPEDLKQHGAFAIYHLSIMRGIDNSMSEKGQSVITPSNESERIDEQRPFPRKQLFQIVSLGANATSSLVYHKRISVFHQNLQTALSQLHECSLLYLTNVMELQGFTPVIAPSKSNPALYNLKQKDPLPLLATVLKTLNASTSSLGSSITFVEDLSNTLSAAEQLTDDEIDELLRIAGLEPEEITDDGDAYQFAAETLKKSVLWAQNDCLARLRMVEMLVFLIWRHMDMYINLAPTDQTLKLRIMETVSSWDPNEVRSLARRELAPVLIQLEDVSLSSGVVGDLIQGSTSYLQILARKIQEITGDQFGFMNGFAPYQSI</sequence>